<comment type="caution">
    <text evidence="1">The sequence shown here is derived from an EMBL/GenBank/DDBJ whole genome shotgun (WGS) entry which is preliminary data.</text>
</comment>
<dbReference type="EMBL" id="JADNRY010000050">
    <property type="protein sequence ID" value="KAF9069506.1"/>
    <property type="molecule type" value="Genomic_DNA"/>
</dbReference>
<accession>A0A9P5PU89</accession>
<name>A0A9P5PU89_9AGAR</name>
<dbReference type="Proteomes" id="UP000772434">
    <property type="component" value="Unassembled WGS sequence"/>
</dbReference>
<proteinExistence type="predicted"/>
<evidence type="ECO:0000313" key="1">
    <source>
        <dbReference type="EMBL" id="KAF9069506.1"/>
    </source>
</evidence>
<keyword evidence="2" id="KW-1185">Reference proteome</keyword>
<sequence length="151" mass="17744">MNIGMHHASFGDFVMDPKRSGRYFIDSRDEAMAKYRAFYTLKCFAISVANIHIPDTSTLFFDWLNEQGASIEHMVWYEYCSQRVKLPDKRLLLALDQIDTRRLVRDAWKGGGHHPTKLWTIAVAFAVRVFWVGKVWRARLKMAKLYKQEKN</sequence>
<organism evidence="1 2">
    <name type="scientific">Rhodocollybia butyracea</name>
    <dbReference type="NCBI Taxonomy" id="206335"/>
    <lineage>
        <taxon>Eukaryota</taxon>
        <taxon>Fungi</taxon>
        <taxon>Dikarya</taxon>
        <taxon>Basidiomycota</taxon>
        <taxon>Agaricomycotina</taxon>
        <taxon>Agaricomycetes</taxon>
        <taxon>Agaricomycetidae</taxon>
        <taxon>Agaricales</taxon>
        <taxon>Marasmiineae</taxon>
        <taxon>Omphalotaceae</taxon>
        <taxon>Rhodocollybia</taxon>
    </lineage>
</organism>
<evidence type="ECO:0000313" key="2">
    <source>
        <dbReference type="Proteomes" id="UP000772434"/>
    </source>
</evidence>
<gene>
    <name evidence="1" type="ORF">BDP27DRAFT_720020</name>
</gene>
<protein>
    <submittedName>
        <fullName evidence="1">Uncharacterized protein</fullName>
    </submittedName>
</protein>
<reference evidence="1" key="1">
    <citation type="submission" date="2020-11" db="EMBL/GenBank/DDBJ databases">
        <authorList>
            <consortium name="DOE Joint Genome Institute"/>
            <person name="Ahrendt S."/>
            <person name="Riley R."/>
            <person name="Andreopoulos W."/>
            <person name="Labutti K."/>
            <person name="Pangilinan J."/>
            <person name="Ruiz-Duenas F.J."/>
            <person name="Barrasa J.M."/>
            <person name="Sanchez-Garcia M."/>
            <person name="Camarero S."/>
            <person name="Miyauchi S."/>
            <person name="Serrano A."/>
            <person name="Linde D."/>
            <person name="Babiker R."/>
            <person name="Drula E."/>
            <person name="Ayuso-Fernandez I."/>
            <person name="Pacheco R."/>
            <person name="Padilla G."/>
            <person name="Ferreira P."/>
            <person name="Barriuso J."/>
            <person name="Kellner H."/>
            <person name="Castanera R."/>
            <person name="Alfaro M."/>
            <person name="Ramirez L."/>
            <person name="Pisabarro A.G."/>
            <person name="Kuo A."/>
            <person name="Tritt A."/>
            <person name="Lipzen A."/>
            <person name="He G."/>
            <person name="Yan M."/>
            <person name="Ng V."/>
            <person name="Cullen D."/>
            <person name="Martin F."/>
            <person name="Rosso M.-N."/>
            <person name="Henrissat B."/>
            <person name="Hibbett D."/>
            <person name="Martinez A.T."/>
            <person name="Grigoriev I.V."/>
        </authorList>
    </citation>
    <scope>NUCLEOTIDE SEQUENCE</scope>
    <source>
        <strain evidence="1">AH 40177</strain>
    </source>
</reference>
<dbReference type="AlphaFoldDB" id="A0A9P5PU89"/>